<sequence>MSIQSLDLRSTEPASSLGVNLICLVLITNGLLPRLGSLLPSGPVNSRFLH</sequence>
<proteinExistence type="predicted"/>
<dbReference type="EMBL" id="GGEC01008337">
    <property type="protein sequence ID" value="MBW88820.1"/>
    <property type="molecule type" value="Transcribed_RNA"/>
</dbReference>
<evidence type="ECO:0000313" key="1">
    <source>
        <dbReference type="EMBL" id="MBW88821.1"/>
    </source>
</evidence>
<dbReference type="AlphaFoldDB" id="A0A2P2J5S2"/>
<organism evidence="1">
    <name type="scientific">Rhizophora mucronata</name>
    <name type="common">Asiatic mangrove</name>
    <dbReference type="NCBI Taxonomy" id="61149"/>
    <lineage>
        <taxon>Eukaryota</taxon>
        <taxon>Viridiplantae</taxon>
        <taxon>Streptophyta</taxon>
        <taxon>Embryophyta</taxon>
        <taxon>Tracheophyta</taxon>
        <taxon>Spermatophyta</taxon>
        <taxon>Magnoliopsida</taxon>
        <taxon>eudicotyledons</taxon>
        <taxon>Gunneridae</taxon>
        <taxon>Pentapetalae</taxon>
        <taxon>rosids</taxon>
        <taxon>fabids</taxon>
        <taxon>Malpighiales</taxon>
        <taxon>Rhizophoraceae</taxon>
        <taxon>Rhizophora</taxon>
    </lineage>
</organism>
<dbReference type="GO" id="GO:0016787">
    <property type="term" value="F:hydrolase activity"/>
    <property type="evidence" value="ECO:0007669"/>
    <property type="project" value="UniProtKB-KW"/>
</dbReference>
<reference evidence="1" key="1">
    <citation type="submission" date="2018-02" db="EMBL/GenBank/DDBJ databases">
        <title>Rhizophora mucronata_Transcriptome.</title>
        <authorList>
            <person name="Meera S.P."/>
            <person name="Sreeshan A."/>
            <person name="Augustine A."/>
        </authorList>
    </citation>
    <scope>NUCLEOTIDE SEQUENCE</scope>
    <source>
        <tissue evidence="1">Leaf</tissue>
    </source>
</reference>
<keyword evidence="1" id="KW-0378">Hydrolase</keyword>
<protein>
    <submittedName>
        <fullName evidence="1">IAA-amino acid hydrolase 1 family protein</fullName>
    </submittedName>
</protein>
<dbReference type="EMBL" id="GGEC01008338">
    <property type="protein sequence ID" value="MBW88821.1"/>
    <property type="molecule type" value="Transcribed_RNA"/>
</dbReference>
<accession>A0A2P2J5S2</accession>
<name>A0A2P2J5S2_RHIMU</name>